<dbReference type="EMBL" id="CAUEEQ010020831">
    <property type="protein sequence ID" value="CAJ0943213.1"/>
    <property type="molecule type" value="Genomic_DNA"/>
</dbReference>
<feature type="transmembrane region" description="Helical" evidence="1">
    <location>
        <begin position="106"/>
        <end position="126"/>
    </location>
</feature>
<gene>
    <name evidence="2" type="ORF">RIMI_LOCUS9865070</name>
</gene>
<keyword evidence="3" id="KW-1185">Reference proteome</keyword>
<keyword evidence="1" id="KW-0812">Transmembrane</keyword>
<organism evidence="2 3">
    <name type="scientific">Ranitomeya imitator</name>
    <name type="common">mimic poison frog</name>
    <dbReference type="NCBI Taxonomy" id="111125"/>
    <lineage>
        <taxon>Eukaryota</taxon>
        <taxon>Metazoa</taxon>
        <taxon>Chordata</taxon>
        <taxon>Craniata</taxon>
        <taxon>Vertebrata</taxon>
        <taxon>Euteleostomi</taxon>
        <taxon>Amphibia</taxon>
        <taxon>Batrachia</taxon>
        <taxon>Anura</taxon>
        <taxon>Neobatrachia</taxon>
        <taxon>Hyloidea</taxon>
        <taxon>Dendrobatidae</taxon>
        <taxon>Dendrobatinae</taxon>
        <taxon>Ranitomeya</taxon>
    </lineage>
</organism>
<evidence type="ECO:0000256" key="1">
    <source>
        <dbReference type="SAM" id="Phobius"/>
    </source>
</evidence>
<sequence>MKVSFLGVVWAPALVITAIGIVLVNSAELSVKPEDFSWWRYSIVYCSSVNCRCYVGPGSHFIMLAGCWSVILLSVYGWHKHTPISAYLLALDLGHYYVNASNCYFMLYWAVIVGPLIVFETLAALAYSFMLRHEWPPLQTAIGIICLVVGVVLSVRAKPTPPSLASLSE</sequence>
<accession>A0ABN9LJ60</accession>
<feature type="transmembrane region" description="Helical" evidence="1">
    <location>
        <begin position="61"/>
        <end position="79"/>
    </location>
</feature>
<keyword evidence="1" id="KW-1133">Transmembrane helix</keyword>
<protein>
    <recommendedName>
        <fullName evidence="4">EamA domain-containing protein</fullName>
    </recommendedName>
</protein>
<comment type="caution">
    <text evidence="2">The sequence shown here is derived from an EMBL/GenBank/DDBJ whole genome shotgun (WGS) entry which is preliminary data.</text>
</comment>
<dbReference type="Proteomes" id="UP001176940">
    <property type="component" value="Unassembled WGS sequence"/>
</dbReference>
<evidence type="ECO:0008006" key="4">
    <source>
        <dbReference type="Google" id="ProtNLM"/>
    </source>
</evidence>
<name>A0ABN9LJ60_9NEOB</name>
<evidence type="ECO:0000313" key="2">
    <source>
        <dbReference type="EMBL" id="CAJ0943213.1"/>
    </source>
</evidence>
<reference evidence="2" key="1">
    <citation type="submission" date="2023-07" db="EMBL/GenBank/DDBJ databases">
        <authorList>
            <person name="Stuckert A."/>
        </authorList>
    </citation>
    <scope>NUCLEOTIDE SEQUENCE</scope>
</reference>
<evidence type="ECO:0000313" key="3">
    <source>
        <dbReference type="Proteomes" id="UP001176940"/>
    </source>
</evidence>
<keyword evidence="1" id="KW-0472">Membrane</keyword>
<feature type="transmembrane region" description="Helical" evidence="1">
    <location>
        <begin position="138"/>
        <end position="157"/>
    </location>
</feature>
<proteinExistence type="predicted"/>